<comment type="caution">
    <text evidence="2">The sequence shown here is derived from an EMBL/GenBank/DDBJ whole genome shotgun (WGS) entry which is preliminary data.</text>
</comment>
<organism evidence="2 3">
    <name type="scientific">Candidatus Desulfolinea nitratireducens</name>
    <dbReference type="NCBI Taxonomy" id="2841698"/>
    <lineage>
        <taxon>Bacteria</taxon>
        <taxon>Bacillati</taxon>
        <taxon>Chloroflexota</taxon>
        <taxon>Anaerolineae</taxon>
        <taxon>Anaerolineales</taxon>
        <taxon>Anaerolineales incertae sedis</taxon>
        <taxon>Candidatus Desulfolinea</taxon>
    </lineage>
</organism>
<accession>A0A8J6TK75</accession>
<dbReference type="AlphaFoldDB" id="A0A8J6TK75"/>
<evidence type="ECO:0000313" key="3">
    <source>
        <dbReference type="Proteomes" id="UP000614469"/>
    </source>
</evidence>
<feature type="transmembrane region" description="Helical" evidence="1">
    <location>
        <begin position="110"/>
        <end position="126"/>
    </location>
</feature>
<feature type="transmembrane region" description="Helical" evidence="1">
    <location>
        <begin position="138"/>
        <end position="162"/>
    </location>
</feature>
<name>A0A8J6TK75_9CHLR</name>
<feature type="transmembrane region" description="Helical" evidence="1">
    <location>
        <begin position="199"/>
        <end position="221"/>
    </location>
</feature>
<proteinExistence type="predicted"/>
<evidence type="ECO:0000256" key="1">
    <source>
        <dbReference type="SAM" id="Phobius"/>
    </source>
</evidence>
<feature type="transmembrane region" description="Helical" evidence="1">
    <location>
        <begin position="79"/>
        <end position="98"/>
    </location>
</feature>
<keyword evidence="1" id="KW-1133">Transmembrane helix</keyword>
<gene>
    <name evidence="2" type="ORF">H8E29_15160</name>
</gene>
<sequence>MKRNEKLGGIVATVAGIMGIIGHFVIFLNWYFRGMSAEAAEPGCEILLKWINPAMADLGILGGVIFLVSAYGFFTKKDWAFLLSCIAIVLSLQGAWFINVPFMAAGLPPVYFTIFWPFLIIFFVLMRSVGNLTWSRTLVGFLAGMAWVFCLMNGIASLSRIITIGSPFFALVQRMHWVAMLGWGVTTVSILIGAKEWTWVTGFTAGVLELVVGVPLAIVTAQELGRFSLFSLAPISCLILVAIMVWPENLWARWTNTVEV</sequence>
<keyword evidence="1" id="KW-0472">Membrane</keyword>
<feature type="transmembrane region" description="Helical" evidence="1">
    <location>
        <begin position="227"/>
        <end position="246"/>
    </location>
</feature>
<dbReference type="Proteomes" id="UP000614469">
    <property type="component" value="Unassembled WGS sequence"/>
</dbReference>
<feature type="transmembrane region" description="Helical" evidence="1">
    <location>
        <begin position="7"/>
        <end position="30"/>
    </location>
</feature>
<feature type="transmembrane region" description="Helical" evidence="1">
    <location>
        <begin position="174"/>
        <end position="192"/>
    </location>
</feature>
<evidence type="ECO:0000313" key="2">
    <source>
        <dbReference type="EMBL" id="MBC8336599.1"/>
    </source>
</evidence>
<dbReference type="EMBL" id="JACNJN010000176">
    <property type="protein sequence ID" value="MBC8336599.1"/>
    <property type="molecule type" value="Genomic_DNA"/>
</dbReference>
<reference evidence="2 3" key="1">
    <citation type="submission" date="2020-08" db="EMBL/GenBank/DDBJ databases">
        <title>Bridging the membrane lipid divide: bacteria of the FCB group superphylum have the potential to synthesize archaeal ether lipids.</title>
        <authorList>
            <person name="Villanueva L."/>
            <person name="Von Meijenfeldt F.A.B."/>
            <person name="Westbye A.B."/>
            <person name="Yadav S."/>
            <person name="Hopmans E.C."/>
            <person name="Dutilh B.E."/>
            <person name="Sinninghe Damste J.S."/>
        </authorList>
    </citation>
    <scope>NUCLEOTIDE SEQUENCE [LARGE SCALE GENOMIC DNA]</scope>
    <source>
        <strain evidence="2">NIOZ-UU36</strain>
    </source>
</reference>
<feature type="transmembrane region" description="Helical" evidence="1">
    <location>
        <begin position="50"/>
        <end position="74"/>
    </location>
</feature>
<protein>
    <submittedName>
        <fullName evidence="2">Uncharacterized protein</fullName>
    </submittedName>
</protein>
<keyword evidence="1" id="KW-0812">Transmembrane</keyword>